<dbReference type="InterPro" id="IPR010261">
    <property type="entry name" value="Tir_chaperone"/>
</dbReference>
<name>A0A2A4YJ32_UNCAE</name>
<protein>
    <submittedName>
        <fullName evidence="1">Uncharacterized protein</fullName>
    </submittedName>
</protein>
<proteinExistence type="predicted"/>
<reference evidence="2" key="1">
    <citation type="submission" date="2017-08" db="EMBL/GenBank/DDBJ databases">
        <title>A dynamic microbial community with high functional redundancy inhabits the cold, oxic subseafloor aquifer.</title>
        <authorList>
            <person name="Tully B.J."/>
            <person name="Wheat C.G."/>
            <person name="Glazer B.T."/>
            <person name="Huber J.A."/>
        </authorList>
    </citation>
    <scope>NUCLEOTIDE SEQUENCE [LARGE SCALE GENOMIC DNA]</scope>
</reference>
<dbReference type="EMBL" id="NVUU01000041">
    <property type="protein sequence ID" value="PCI94325.1"/>
    <property type="molecule type" value="Genomic_DNA"/>
</dbReference>
<dbReference type="GO" id="GO:0030254">
    <property type="term" value="P:protein secretion by the type III secretion system"/>
    <property type="evidence" value="ECO:0007669"/>
    <property type="project" value="InterPro"/>
</dbReference>
<evidence type="ECO:0000313" key="2">
    <source>
        <dbReference type="Proteomes" id="UP000217838"/>
    </source>
</evidence>
<dbReference type="Gene3D" id="3.30.1460.10">
    <property type="match status" value="1"/>
</dbReference>
<dbReference type="Proteomes" id="UP000217838">
    <property type="component" value="Unassembled WGS sequence"/>
</dbReference>
<organism evidence="1 2">
    <name type="scientific">Aerophobetes bacterium</name>
    <dbReference type="NCBI Taxonomy" id="2030807"/>
    <lineage>
        <taxon>Bacteria</taxon>
        <taxon>Candidatus Aerophobota</taxon>
    </lineage>
</organism>
<gene>
    <name evidence="1" type="ORF">COB11_04000</name>
</gene>
<accession>A0A2A4YJ32</accession>
<sequence>MTPFLEILYGLSHDTGLKLYPDQNEACKLVLENGIHVQLEMDPATDNLILGGIIAETPPGKFREKILKHALVANNQEFPNYGCLCYIHSTNSLALYDTLPSKNVDTEFLIDFITVFADKVQTWKRALEEGRPGPNIITSASSDNPPMFGLKS</sequence>
<dbReference type="SUPFAM" id="SSF69635">
    <property type="entry name" value="Type III secretory system chaperone-like"/>
    <property type="match status" value="1"/>
</dbReference>
<dbReference type="Pfam" id="PF05932">
    <property type="entry name" value="CesT"/>
    <property type="match status" value="1"/>
</dbReference>
<comment type="caution">
    <text evidence="1">The sequence shown here is derived from an EMBL/GenBank/DDBJ whole genome shotgun (WGS) entry which is preliminary data.</text>
</comment>
<dbReference type="AlphaFoldDB" id="A0A2A4YJ32"/>
<evidence type="ECO:0000313" key="1">
    <source>
        <dbReference type="EMBL" id="PCI94325.1"/>
    </source>
</evidence>